<dbReference type="EMBL" id="QGNW01002257">
    <property type="protein sequence ID" value="RVW21974.1"/>
    <property type="molecule type" value="Genomic_DNA"/>
</dbReference>
<reference evidence="1 2" key="1">
    <citation type="journal article" date="2018" name="PLoS Genet.">
        <title>Population sequencing reveals clonal diversity and ancestral inbreeding in the grapevine cultivar Chardonnay.</title>
        <authorList>
            <person name="Roach M.J."/>
            <person name="Johnson D.L."/>
            <person name="Bohlmann J."/>
            <person name="van Vuuren H.J."/>
            <person name="Jones S.J."/>
            <person name="Pretorius I.S."/>
            <person name="Schmidt S.A."/>
            <person name="Borneman A.R."/>
        </authorList>
    </citation>
    <scope>NUCLEOTIDE SEQUENCE [LARGE SCALE GENOMIC DNA]</scope>
    <source>
        <strain evidence="2">cv. Chardonnay</strain>
        <tissue evidence="1">Leaf</tissue>
    </source>
</reference>
<name>A0A438CFJ1_VITVI</name>
<protein>
    <submittedName>
        <fullName evidence="1">Uncharacterized protein</fullName>
    </submittedName>
</protein>
<dbReference type="AlphaFoldDB" id="A0A438CFJ1"/>
<organism evidence="1 2">
    <name type="scientific">Vitis vinifera</name>
    <name type="common">Grape</name>
    <dbReference type="NCBI Taxonomy" id="29760"/>
    <lineage>
        <taxon>Eukaryota</taxon>
        <taxon>Viridiplantae</taxon>
        <taxon>Streptophyta</taxon>
        <taxon>Embryophyta</taxon>
        <taxon>Tracheophyta</taxon>
        <taxon>Spermatophyta</taxon>
        <taxon>Magnoliopsida</taxon>
        <taxon>eudicotyledons</taxon>
        <taxon>Gunneridae</taxon>
        <taxon>Pentapetalae</taxon>
        <taxon>rosids</taxon>
        <taxon>Vitales</taxon>
        <taxon>Vitaceae</taxon>
        <taxon>Viteae</taxon>
        <taxon>Vitis</taxon>
    </lineage>
</organism>
<sequence length="54" mass="6339">MQDYITFEIAEVRAQLFKRLEATETMRTYITHNMDDSEELCVKLESVENKLIAA</sequence>
<gene>
    <name evidence="1" type="ORF">CK203_110257</name>
</gene>
<dbReference type="Proteomes" id="UP000288805">
    <property type="component" value="Unassembled WGS sequence"/>
</dbReference>
<evidence type="ECO:0000313" key="2">
    <source>
        <dbReference type="Proteomes" id="UP000288805"/>
    </source>
</evidence>
<proteinExistence type="predicted"/>
<evidence type="ECO:0000313" key="1">
    <source>
        <dbReference type="EMBL" id="RVW21974.1"/>
    </source>
</evidence>
<comment type="caution">
    <text evidence="1">The sequence shown here is derived from an EMBL/GenBank/DDBJ whole genome shotgun (WGS) entry which is preliminary data.</text>
</comment>
<accession>A0A438CFJ1</accession>